<dbReference type="EMBL" id="QWIP01000480">
    <property type="protein sequence ID" value="RMY63087.1"/>
    <property type="molecule type" value="Genomic_DNA"/>
</dbReference>
<feature type="region of interest" description="Disordered" evidence="1">
    <location>
        <begin position="526"/>
        <end position="546"/>
    </location>
</feature>
<evidence type="ECO:0000313" key="2">
    <source>
        <dbReference type="EMBL" id="RMY63087.1"/>
    </source>
</evidence>
<feature type="region of interest" description="Disordered" evidence="1">
    <location>
        <begin position="130"/>
        <end position="217"/>
    </location>
</feature>
<dbReference type="OrthoDB" id="3896424at2759"/>
<sequence length="685" mass="76515">MSWRFKLCGQGEDGPAAIARPPLDDDHPKALRVRFSIPKDEKLHFHFEDEDCKKLRPFKDLYERWTLEKVDGRLIFLHSKAPLRLASRPAAKDDSGPEEHVDIAEGNELYVASENDGQSEAAIAAKENVHEQYDTSGDAEQSPVEPQAEDSSDDLDYVSEDSEHSELGSQVEKNSDEQHDVSGSFEQSKVGTQAEENSDAGNAAQGESAATTAEPQDTAGQKYMVLVQGGMHPHAISTSSMPNTDHQCKIRFRVEQHKTLDRDWSNLVGLQQDFMTPETALLRDLPGMIKERLARVLHDEAGKKNDLAKKYRRIIFRLSVIVQAYGRVEIDLHDPKYGLRFRSIQDCMLIPGMEESQLEVIVRAQSTDVERPTDRSERRASKAALEGIDENEMIQAIPLDENVNSSFFRRIGNHEIADRISSGHPYARPLIAEIWNDKIDLRKGDASLFDDELVGDVRNGIKAGTGKDDLEGYELAPQYIVKAPKSLNKTNLFALIHKAGPPKDDLERLPILPPLSFNLFSQDSFGTTADKSPRSQSSGETQRSADSMTAVVRLVNHLTSERGRVLVFHNDTEIGFEETDTYAVAEQEVINSAKLFQDKSNGKTNGYNALKPGSKDPGYLELFVRPQLPAPQKLFRIPTTGEGSDGKMIGFLSTEEVNKDNRTVYMEAHVWPKERLLPEEPAAES</sequence>
<protein>
    <submittedName>
        <fullName evidence="2">Uncharacterized protein</fullName>
    </submittedName>
</protein>
<proteinExistence type="predicted"/>
<reference evidence="2 3" key="1">
    <citation type="journal article" date="2018" name="BMC Genomics">
        <title>Genomic evidence for intraspecific hybridization in a clonal and extremely halotolerant yeast.</title>
        <authorList>
            <person name="Gostincar C."/>
            <person name="Stajich J.E."/>
            <person name="Zupancic J."/>
            <person name="Zalar P."/>
            <person name="Gunde-Cimerman N."/>
        </authorList>
    </citation>
    <scope>NUCLEOTIDE SEQUENCE [LARGE SCALE GENOMIC DNA]</scope>
    <source>
        <strain evidence="2 3">EXF-2682</strain>
    </source>
</reference>
<evidence type="ECO:0000256" key="1">
    <source>
        <dbReference type="SAM" id="MobiDB-lite"/>
    </source>
</evidence>
<dbReference type="VEuPathDB" id="FungiDB:BTJ68_03112"/>
<dbReference type="AlphaFoldDB" id="A0A3M7DGC6"/>
<gene>
    <name evidence="2" type="ORF">D0863_10747</name>
</gene>
<name>A0A3M7DGC6_HORWE</name>
<evidence type="ECO:0000313" key="3">
    <source>
        <dbReference type="Proteomes" id="UP000269276"/>
    </source>
</evidence>
<feature type="compositionally biased region" description="Polar residues" evidence="1">
    <location>
        <begin position="208"/>
        <end position="217"/>
    </location>
</feature>
<accession>A0A3M7DGC6</accession>
<feature type="compositionally biased region" description="Polar residues" evidence="1">
    <location>
        <begin position="184"/>
        <end position="195"/>
    </location>
</feature>
<comment type="caution">
    <text evidence="2">The sequence shown here is derived from an EMBL/GenBank/DDBJ whole genome shotgun (WGS) entry which is preliminary data.</text>
</comment>
<dbReference type="Proteomes" id="UP000269276">
    <property type="component" value="Unassembled WGS sequence"/>
</dbReference>
<organism evidence="2 3">
    <name type="scientific">Hortaea werneckii</name>
    <name type="common">Black yeast</name>
    <name type="synonym">Cladosporium werneckii</name>
    <dbReference type="NCBI Taxonomy" id="91943"/>
    <lineage>
        <taxon>Eukaryota</taxon>
        <taxon>Fungi</taxon>
        <taxon>Dikarya</taxon>
        <taxon>Ascomycota</taxon>
        <taxon>Pezizomycotina</taxon>
        <taxon>Dothideomycetes</taxon>
        <taxon>Dothideomycetidae</taxon>
        <taxon>Mycosphaerellales</taxon>
        <taxon>Teratosphaeriaceae</taxon>
        <taxon>Hortaea</taxon>
    </lineage>
</organism>
<feature type="compositionally biased region" description="Acidic residues" evidence="1">
    <location>
        <begin position="147"/>
        <end position="160"/>
    </location>
</feature>